<evidence type="ECO:0000256" key="4">
    <source>
        <dbReference type="ARBA" id="ARBA00022833"/>
    </source>
</evidence>
<evidence type="ECO:0000256" key="5">
    <source>
        <dbReference type="ARBA" id="ARBA00023159"/>
    </source>
</evidence>
<dbReference type="InterPro" id="IPR013088">
    <property type="entry name" value="Znf_NHR/GATA"/>
</dbReference>
<organism evidence="9 10">
    <name type="scientific">Dendrobium thyrsiflorum</name>
    <name type="common">Pinecone-like raceme dendrobium</name>
    <name type="synonym">Orchid</name>
    <dbReference type="NCBI Taxonomy" id="117978"/>
    <lineage>
        <taxon>Eukaryota</taxon>
        <taxon>Viridiplantae</taxon>
        <taxon>Streptophyta</taxon>
        <taxon>Embryophyta</taxon>
        <taxon>Tracheophyta</taxon>
        <taxon>Spermatophyta</taxon>
        <taxon>Magnoliopsida</taxon>
        <taxon>Liliopsida</taxon>
        <taxon>Asparagales</taxon>
        <taxon>Orchidaceae</taxon>
        <taxon>Epidendroideae</taxon>
        <taxon>Malaxideae</taxon>
        <taxon>Dendrobiinae</taxon>
        <taxon>Dendrobium</taxon>
    </lineage>
</organism>
<evidence type="ECO:0000256" key="6">
    <source>
        <dbReference type="PROSITE-ProRule" id="PRU00094"/>
    </source>
</evidence>
<dbReference type="SMART" id="SM00401">
    <property type="entry name" value="ZnF_GATA"/>
    <property type="match status" value="1"/>
</dbReference>
<name>A0ABD0UK57_DENTH</name>
<evidence type="ECO:0000256" key="1">
    <source>
        <dbReference type="ARBA" id="ARBA00005694"/>
    </source>
</evidence>
<feature type="domain" description="GATA-type" evidence="8">
    <location>
        <begin position="217"/>
        <end position="249"/>
    </location>
</feature>
<dbReference type="Gene3D" id="3.30.50.10">
    <property type="entry name" value="Erythroid Transcription Factor GATA-1, subunit A"/>
    <property type="match status" value="1"/>
</dbReference>
<gene>
    <name evidence="9" type="ORF">M5K25_016465</name>
</gene>
<evidence type="ECO:0000256" key="7">
    <source>
        <dbReference type="SAM" id="MobiDB-lite"/>
    </source>
</evidence>
<protein>
    <recommendedName>
        <fullName evidence="8">GATA-type domain-containing protein</fullName>
    </recommendedName>
</protein>
<dbReference type="PROSITE" id="PS50114">
    <property type="entry name" value="GATA_ZN_FINGER_2"/>
    <property type="match status" value="1"/>
</dbReference>
<dbReference type="CDD" id="cd00202">
    <property type="entry name" value="ZnF_GATA"/>
    <property type="match status" value="1"/>
</dbReference>
<dbReference type="PROSITE" id="PS00344">
    <property type="entry name" value="GATA_ZN_FINGER_1"/>
    <property type="match status" value="1"/>
</dbReference>
<feature type="compositionally biased region" description="Low complexity" evidence="7">
    <location>
        <begin position="173"/>
        <end position="198"/>
    </location>
</feature>
<keyword evidence="5" id="KW-0010">Activator</keyword>
<keyword evidence="2" id="KW-0479">Metal-binding</keyword>
<evidence type="ECO:0000313" key="10">
    <source>
        <dbReference type="Proteomes" id="UP001552299"/>
    </source>
</evidence>
<dbReference type="SUPFAM" id="SSF57716">
    <property type="entry name" value="Glucocorticoid receptor-like (DNA-binding domain)"/>
    <property type="match status" value="1"/>
</dbReference>
<dbReference type="AlphaFoldDB" id="A0ABD0UK57"/>
<evidence type="ECO:0000259" key="8">
    <source>
        <dbReference type="PROSITE" id="PS50114"/>
    </source>
</evidence>
<dbReference type="PANTHER" id="PTHR45658">
    <property type="entry name" value="GATA TRANSCRIPTION FACTOR"/>
    <property type="match status" value="1"/>
</dbReference>
<sequence>MARQWEMEFGMGVGMPAGFGPAAAAPAYIYGMPAAAETTLRVDELLDFSHHDGGLFASSSSSSSVAAEANLFPASQFAAGHVSNSEYHYPRHASFADDIYIPSDEVAELEWLSKFVEDSFSDVPVQSLAAETTLPNATVNRADVSNVVRGARSKRSRGVLTVVESDANHHAASAWSSLTPSSSTTSSSSSSDFPTTKGSSRKKLATGEMVADGGGVRQCTHCASEKTPQWRTGPLGPKTLCNACGVRFKSGRLVPEYRPAASPTFVLTQHSNSHRKVMELRRQKELLILRRHDNASSSATFPSAAVAAAGTEIIYHDYDVY</sequence>
<dbReference type="GO" id="GO:0008270">
    <property type="term" value="F:zinc ion binding"/>
    <property type="evidence" value="ECO:0007669"/>
    <property type="project" value="UniProtKB-KW"/>
</dbReference>
<keyword evidence="10" id="KW-1185">Reference proteome</keyword>
<evidence type="ECO:0000313" key="9">
    <source>
        <dbReference type="EMBL" id="KAL0913035.1"/>
    </source>
</evidence>
<dbReference type="Pfam" id="PF00320">
    <property type="entry name" value="GATA"/>
    <property type="match status" value="1"/>
</dbReference>
<dbReference type="EMBL" id="JANQDX010000013">
    <property type="protein sequence ID" value="KAL0913035.1"/>
    <property type="molecule type" value="Genomic_DNA"/>
</dbReference>
<comment type="similarity">
    <text evidence="1">Belongs to the type IV zinc-finger family. Class A subfamily.</text>
</comment>
<accession>A0ABD0UK57</accession>
<feature type="region of interest" description="Disordered" evidence="7">
    <location>
        <begin position="171"/>
        <end position="209"/>
    </location>
</feature>
<proteinExistence type="inferred from homology"/>
<comment type="caution">
    <text evidence="9">The sequence shown here is derived from an EMBL/GenBank/DDBJ whole genome shotgun (WGS) entry which is preliminary data.</text>
</comment>
<dbReference type="PANTHER" id="PTHR45658:SF46">
    <property type="entry name" value="GATA TRANSCRIPTION FACTOR 4"/>
    <property type="match status" value="1"/>
</dbReference>
<keyword evidence="4" id="KW-0862">Zinc</keyword>
<reference evidence="9 10" key="1">
    <citation type="journal article" date="2024" name="Plant Biotechnol. J.">
        <title>Dendrobium thyrsiflorum genome and its molecular insights into genes involved in important horticultural traits.</title>
        <authorList>
            <person name="Chen B."/>
            <person name="Wang J.Y."/>
            <person name="Zheng P.J."/>
            <person name="Li K.L."/>
            <person name="Liang Y.M."/>
            <person name="Chen X.F."/>
            <person name="Zhang C."/>
            <person name="Zhao X."/>
            <person name="He X."/>
            <person name="Zhang G.Q."/>
            <person name="Liu Z.J."/>
            <person name="Xu Q."/>
        </authorList>
    </citation>
    <scope>NUCLEOTIDE SEQUENCE [LARGE SCALE GENOMIC DNA]</scope>
    <source>
        <strain evidence="9">GZMU011</strain>
    </source>
</reference>
<keyword evidence="3 6" id="KW-0863">Zinc-finger</keyword>
<dbReference type="Proteomes" id="UP001552299">
    <property type="component" value="Unassembled WGS sequence"/>
</dbReference>
<dbReference type="InterPro" id="IPR051140">
    <property type="entry name" value="GATA_TF"/>
</dbReference>
<dbReference type="InterPro" id="IPR000679">
    <property type="entry name" value="Znf_GATA"/>
</dbReference>
<evidence type="ECO:0000256" key="3">
    <source>
        <dbReference type="ARBA" id="ARBA00022771"/>
    </source>
</evidence>
<evidence type="ECO:0000256" key="2">
    <source>
        <dbReference type="ARBA" id="ARBA00022723"/>
    </source>
</evidence>
<dbReference type="FunFam" id="3.30.50.10:FF:000018">
    <property type="entry name" value="GATA transcription factor"/>
    <property type="match status" value="1"/>
</dbReference>